<evidence type="ECO:0000256" key="3">
    <source>
        <dbReference type="ARBA" id="ARBA00020256"/>
    </source>
</evidence>
<sequence>MNTTIIVSLLLVIITTALLLIVQRTSTNVIPGQKISNRDPTFIIAGPPNSGKTSLFTLLTTDTIKATVMSQEPNVAADYMLPSAAKSFKFKLMDFPGHIKLRYQLFETLKESSSIKGLIFVVDSTVDPQKLTETAEFLYEILTITERNPEGVDILIACNKCESFTARPPAKIRDALEKEIGKIVERKMKSLSSVKTQLDANADEKDADNDALELNSSHGFKFDALDGNIVAMEGSVLKQNIDKWDCWIDERAVN</sequence>
<dbReference type="STRING" id="4955.A0A1G4M6W2"/>
<evidence type="ECO:0000256" key="1">
    <source>
        <dbReference type="ARBA" id="ARBA00004389"/>
    </source>
</evidence>
<evidence type="ECO:0000256" key="11">
    <source>
        <dbReference type="SAM" id="SignalP"/>
    </source>
</evidence>
<evidence type="ECO:0000313" key="12">
    <source>
        <dbReference type="EMBL" id="SCV99514.1"/>
    </source>
</evidence>
<evidence type="ECO:0000256" key="10">
    <source>
        <dbReference type="ARBA" id="ARBA00023170"/>
    </source>
</evidence>
<dbReference type="Pfam" id="PF09439">
    <property type="entry name" value="SRPRB"/>
    <property type="match status" value="1"/>
</dbReference>
<evidence type="ECO:0000313" key="13">
    <source>
        <dbReference type="Proteomes" id="UP000190831"/>
    </source>
</evidence>
<feature type="signal peptide" evidence="11">
    <location>
        <begin position="1"/>
        <end position="27"/>
    </location>
</feature>
<organism evidence="12 13">
    <name type="scientific">Lachancea fermentati</name>
    <name type="common">Zygosaccharomyces fermentati</name>
    <dbReference type="NCBI Taxonomy" id="4955"/>
    <lineage>
        <taxon>Eukaryota</taxon>
        <taxon>Fungi</taxon>
        <taxon>Dikarya</taxon>
        <taxon>Ascomycota</taxon>
        <taxon>Saccharomycotina</taxon>
        <taxon>Saccharomycetes</taxon>
        <taxon>Saccharomycetales</taxon>
        <taxon>Saccharomycetaceae</taxon>
        <taxon>Lachancea</taxon>
    </lineage>
</organism>
<dbReference type="GO" id="GO:0005525">
    <property type="term" value="F:GTP binding"/>
    <property type="evidence" value="ECO:0007669"/>
    <property type="project" value="UniProtKB-KW"/>
</dbReference>
<reference evidence="12 13" key="1">
    <citation type="submission" date="2016-03" db="EMBL/GenBank/DDBJ databases">
        <authorList>
            <person name="Devillers H."/>
        </authorList>
    </citation>
    <scope>NUCLEOTIDE SEQUENCE [LARGE SCALE GENOMIC DNA]</scope>
    <source>
        <strain evidence="12">CBS 6772</strain>
    </source>
</reference>
<dbReference type="Gene3D" id="3.40.50.300">
    <property type="entry name" value="P-loop containing nucleotide triphosphate hydrolases"/>
    <property type="match status" value="1"/>
</dbReference>
<evidence type="ECO:0000256" key="9">
    <source>
        <dbReference type="ARBA" id="ARBA00023136"/>
    </source>
</evidence>
<dbReference type="InterPro" id="IPR019009">
    <property type="entry name" value="SRP_receptor_beta_su"/>
</dbReference>
<comment type="subcellular location">
    <subcellularLocation>
        <location evidence="1">Endoplasmic reticulum membrane</location>
        <topology evidence="1">Single-pass membrane protein</topology>
    </subcellularLocation>
</comment>
<keyword evidence="10" id="KW-0675">Receptor</keyword>
<evidence type="ECO:0000256" key="4">
    <source>
        <dbReference type="ARBA" id="ARBA00022692"/>
    </source>
</evidence>
<keyword evidence="5" id="KW-0547">Nucleotide-binding</keyword>
<dbReference type="AlphaFoldDB" id="A0A1G4M6W2"/>
<keyword evidence="9" id="KW-0472">Membrane</keyword>
<accession>A0A1G4M6W2</accession>
<dbReference type="CDD" id="cd04105">
    <property type="entry name" value="SR_beta"/>
    <property type="match status" value="1"/>
</dbReference>
<feature type="chain" id="PRO_5009237213" description="Signal recognition particle receptor subunit beta" evidence="11">
    <location>
        <begin position="28"/>
        <end position="254"/>
    </location>
</feature>
<dbReference type="InterPro" id="IPR027417">
    <property type="entry name" value="P-loop_NTPase"/>
</dbReference>
<evidence type="ECO:0000256" key="5">
    <source>
        <dbReference type="ARBA" id="ARBA00022741"/>
    </source>
</evidence>
<keyword evidence="6" id="KW-0256">Endoplasmic reticulum</keyword>
<dbReference type="EMBL" id="LT598487">
    <property type="protein sequence ID" value="SCV99514.1"/>
    <property type="molecule type" value="Genomic_DNA"/>
</dbReference>
<keyword evidence="8" id="KW-0342">GTP-binding</keyword>
<keyword evidence="11" id="KW-0732">Signal</keyword>
<keyword evidence="4" id="KW-0812">Transmembrane</keyword>
<dbReference type="Proteomes" id="UP000190831">
    <property type="component" value="Chromosome A"/>
</dbReference>
<dbReference type="OrthoDB" id="41266at2759"/>
<dbReference type="OMA" id="CWIDERA"/>
<comment type="similarity">
    <text evidence="2">Belongs to the SRP receptor beta subunit family.</text>
</comment>
<dbReference type="GO" id="GO:0005789">
    <property type="term" value="C:endoplasmic reticulum membrane"/>
    <property type="evidence" value="ECO:0007669"/>
    <property type="project" value="UniProtKB-SubCell"/>
</dbReference>
<gene>
    <name evidence="12" type="ORF">LAFE_0A04830G</name>
</gene>
<keyword evidence="7" id="KW-1133">Transmembrane helix</keyword>
<proteinExistence type="inferred from homology"/>
<keyword evidence="13" id="KW-1185">Reference proteome</keyword>
<evidence type="ECO:0000256" key="7">
    <source>
        <dbReference type="ARBA" id="ARBA00022989"/>
    </source>
</evidence>
<name>A0A1G4M6W2_LACFM</name>
<protein>
    <recommendedName>
        <fullName evidence="3">Signal recognition particle receptor subunit beta</fullName>
    </recommendedName>
</protein>
<dbReference type="SUPFAM" id="SSF52540">
    <property type="entry name" value="P-loop containing nucleoside triphosphate hydrolases"/>
    <property type="match status" value="1"/>
</dbReference>
<evidence type="ECO:0000256" key="2">
    <source>
        <dbReference type="ARBA" id="ARBA00005619"/>
    </source>
</evidence>
<evidence type="ECO:0000256" key="6">
    <source>
        <dbReference type="ARBA" id="ARBA00022824"/>
    </source>
</evidence>
<evidence type="ECO:0000256" key="8">
    <source>
        <dbReference type="ARBA" id="ARBA00023134"/>
    </source>
</evidence>